<evidence type="ECO:0000313" key="3">
    <source>
        <dbReference type="Proteomes" id="UP001301958"/>
    </source>
</evidence>
<evidence type="ECO:0000313" key="2">
    <source>
        <dbReference type="EMBL" id="KAK4222385.1"/>
    </source>
</evidence>
<reference evidence="2" key="1">
    <citation type="journal article" date="2023" name="Mol. Phylogenet. Evol.">
        <title>Genome-scale phylogeny and comparative genomics of the fungal order Sordariales.</title>
        <authorList>
            <person name="Hensen N."/>
            <person name="Bonometti L."/>
            <person name="Westerberg I."/>
            <person name="Brannstrom I.O."/>
            <person name="Guillou S."/>
            <person name="Cros-Aarteil S."/>
            <person name="Calhoun S."/>
            <person name="Haridas S."/>
            <person name="Kuo A."/>
            <person name="Mondo S."/>
            <person name="Pangilinan J."/>
            <person name="Riley R."/>
            <person name="LaButti K."/>
            <person name="Andreopoulos B."/>
            <person name="Lipzen A."/>
            <person name="Chen C."/>
            <person name="Yan M."/>
            <person name="Daum C."/>
            <person name="Ng V."/>
            <person name="Clum A."/>
            <person name="Steindorff A."/>
            <person name="Ohm R.A."/>
            <person name="Martin F."/>
            <person name="Silar P."/>
            <person name="Natvig D.O."/>
            <person name="Lalanne C."/>
            <person name="Gautier V."/>
            <person name="Ament-Velasquez S.L."/>
            <person name="Kruys A."/>
            <person name="Hutchinson M.I."/>
            <person name="Powell A.J."/>
            <person name="Barry K."/>
            <person name="Miller A.N."/>
            <person name="Grigoriev I.V."/>
            <person name="Debuchy R."/>
            <person name="Gladieux P."/>
            <person name="Hiltunen Thoren M."/>
            <person name="Johannesson H."/>
        </authorList>
    </citation>
    <scope>NUCLEOTIDE SEQUENCE</scope>
    <source>
        <strain evidence="2">CBS 990.96</strain>
    </source>
</reference>
<sequence length="172" mass="20024">MESSKQQDTQRTSWEYHYEDVDAITPCPRESTSSHQDKNPHHQKHHEGKDDHSCRPGRPQTQRSSASSWRSGRARPLDGFVDDEEDTTILWYQMLAVQDRFGCYNSARMMAALEGEDMATPSRTCLDLMNDSIGEIPEDVKQRIEIFLERDGSAAYWKKGKWGKFWHRVLYV</sequence>
<evidence type="ECO:0000256" key="1">
    <source>
        <dbReference type="SAM" id="MobiDB-lite"/>
    </source>
</evidence>
<organism evidence="2 3">
    <name type="scientific">Podospora fimiseda</name>
    <dbReference type="NCBI Taxonomy" id="252190"/>
    <lineage>
        <taxon>Eukaryota</taxon>
        <taxon>Fungi</taxon>
        <taxon>Dikarya</taxon>
        <taxon>Ascomycota</taxon>
        <taxon>Pezizomycotina</taxon>
        <taxon>Sordariomycetes</taxon>
        <taxon>Sordariomycetidae</taxon>
        <taxon>Sordariales</taxon>
        <taxon>Podosporaceae</taxon>
        <taxon>Podospora</taxon>
    </lineage>
</organism>
<gene>
    <name evidence="2" type="ORF">QBC38DRAFT_460469</name>
</gene>
<dbReference type="EMBL" id="MU865475">
    <property type="protein sequence ID" value="KAK4222385.1"/>
    <property type="molecule type" value="Genomic_DNA"/>
</dbReference>
<feature type="compositionally biased region" description="Polar residues" evidence="1">
    <location>
        <begin position="1"/>
        <end position="13"/>
    </location>
</feature>
<comment type="caution">
    <text evidence="2">The sequence shown here is derived from an EMBL/GenBank/DDBJ whole genome shotgun (WGS) entry which is preliminary data.</text>
</comment>
<keyword evidence="3" id="KW-1185">Reference proteome</keyword>
<feature type="region of interest" description="Disordered" evidence="1">
    <location>
        <begin position="1"/>
        <end position="78"/>
    </location>
</feature>
<protein>
    <submittedName>
        <fullName evidence="2">Uncharacterized protein</fullName>
    </submittedName>
</protein>
<dbReference type="AlphaFoldDB" id="A0AAN7BGP5"/>
<reference evidence="2" key="2">
    <citation type="submission" date="2023-05" db="EMBL/GenBank/DDBJ databases">
        <authorList>
            <consortium name="Lawrence Berkeley National Laboratory"/>
            <person name="Steindorff A."/>
            <person name="Hensen N."/>
            <person name="Bonometti L."/>
            <person name="Westerberg I."/>
            <person name="Brannstrom I.O."/>
            <person name="Guillou S."/>
            <person name="Cros-Aarteil S."/>
            <person name="Calhoun S."/>
            <person name="Haridas S."/>
            <person name="Kuo A."/>
            <person name="Mondo S."/>
            <person name="Pangilinan J."/>
            <person name="Riley R."/>
            <person name="Labutti K."/>
            <person name="Andreopoulos B."/>
            <person name="Lipzen A."/>
            <person name="Chen C."/>
            <person name="Yanf M."/>
            <person name="Daum C."/>
            <person name="Ng V."/>
            <person name="Clum A."/>
            <person name="Ohm R."/>
            <person name="Martin F."/>
            <person name="Silar P."/>
            <person name="Natvig D."/>
            <person name="Lalanne C."/>
            <person name="Gautier V."/>
            <person name="Ament-Velasquez S.L."/>
            <person name="Kruys A."/>
            <person name="Hutchinson M.I."/>
            <person name="Powell A.J."/>
            <person name="Barry K."/>
            <person name="Miller A.N."/>
            <person name="Grigoriev I.V."/>
            <person name="Debuchy R."/>
            <person name="Gladieux P."/>
            <person name="Thoren M.H."/>
            <person name="Johannesson H."/>
        </authorList>
    </citation>
    <scope>NUCLEOTIDE SEQUENCE</scope>
    <source>
        <strain evidence="2">CBS 990.96</strain>
    </source>
</reference>
<dbReference type="Proteomes" id="UP001301958">
    <property type="component" value="Unassembled WGS sequence"/>
</dbReference>
<name>A0AAN7BGP5_9PEZI</name>
<proteinExistence type="predicted"/>
<accession>A0AAN7BGP5</accession>